<feature type="transmembrane region" description="Helical" evidence="1">
    <location>
        <begin position="373"/>
        <end position="393"/>
    </location>
</feature>
<evidence type="ECO:0000313" key="3">
    <source>
        <dbReference type="EMBL" id="VAW95772.1"/>
    </source>
</evidence>
<evidence type="ECO:0000259" key="2">
    <source>
        <dbReference type="PROSITE" id="PS50011"/>
    </source>
</evidence>
<dbReference type="InterPro" id="IPR011009">
    <property type="entry name" value="Kinase-like_dom_sf"/>
</dbReference>
<keyword evidence="3" id="KW-0723">Serine/threonine-protein kinase</keyword>
<dbReference type="GO" id="GO:0004674">
    <property type="term" value="F:protein serine/threonine kinase activity"/>
    <property type="evidence" value="ECO:0007669"/>
    <property type="project" value="UniProtKB-KW"/>
</dbReference>
<dbReference type="InterPro" id="IPR017441">
    <property type="entry name" value="Protein_kinase_ATP_BS"/>
</dbReference>
<dbReference type="EMBL" id="UOFV01000069">
    <property type="protein sequence ID" value="VAW95772.1"/>
    <property type="molecule type" value="Genomic_DNA"/>
</dbReference>
<evidence type="ECO:0000256" key="1">
    <source>
        <dbReference type="SAM" id="Phobius"/>
    </source>
</evidence>
<keyword evidence="1" id="KW-1133">Transmembrane helix</keyword>
<keyword evidence="3" id="KW-0808">Transferase</keyword>
<keyword evidence="1" id="KW-0812">Transmembrane</keyword>
<dbReference type="PROSITE" id="PS00107">
    <property type="entry name" value="PROTEIN_KINASE_ATP"/>
    <property type="match status" value="1"/>
</dbReference>
<dbReference type="SUPFAM" id="SSF56112">
    <property type="entry name" value="Protein kinase-like (PK-like)"/>
    <property type="match status" value="1"/>
</dbReference>
<dbReference type="InterPro" id="IPR007890">
    <property type="entry name" value="CHASE2"/>
</dbReference>
<dbReference type="SMART" id="SM01080">
    <property type="entry name" value="CHASE2"/>
    <property type="match status" value="1"/>
</dbReference>
<dbReference type="InterPro" id="IPR000719">
    <property type="entry name" value="Prot_kinase_dom"/>
</dbReference>
<feature type="domain" description="Protein kinase" evidence="2">
    <location>
        <begin position="547"/>
        <end position="579"/>
    </location>
</feature>
<dbReference type="Gene3D" id="3.30.200.20">
    <property type="entry name" value="Phosphorylase Kinase, domain 1"/>
    <property type="match status" value="1"/>
</dbReference>
<sequence length="579" mass="63264">MLTNHRWWIFLLGLALLGWSFLPGAQQLEYALYTRLAVLMPVSDAPVKTVVVTLDSAGQQVSHKKLADLLRRLQAARVKAVGITASLNVPQTLLDAGAKTRLQSLLDKKKAADIESMLDPDGALHTALQSMPMTVVLAAPPVSASLAPLAVEMPDNALAMLLPVLLPPQLVGMNDVAPVVSEPLTMFTEVATTAAFVSERQKVRAAAPLAIAVGQAAERRYFPSFEMRLAAQTLGVPVERITVHPGQGVSLGTAWYATDAGLRVYPQVPDASRPIPVLTAKQLLNDSTFKKTVKKELRGKTVLVGASDGLLTDSMQASNLVANTGLLWSAQAVNAIMTESFVNVPWWSSGVQRGMLLLIAIYLLLLPLRLRGNLGLLIGVGLVVLLLNGNLLLMVIHNTWLPLALPVMFLLLGQSLLWLHHRGSRHHTRLRDERDVALLELSANLRAQGQLDQAMARLSDCAASVQAQEAFYQLGLDFERRRQFNKALIAYDHIAEQDDNFRDIRERRARHQPELKPASLAATSVSYASTKLVVDDPKVERPVLGRYEIERELGRGAMGTVYLGRDPRIGRTVAIKTMA</sequence>
<name>A0A3B1A7K5_9ZZZZ</name>
<organism evidence="3">
    <name type="scientific">hydrothermal vent metagenome</name>
    <dbReference type="NCBI Taxonomy" id="652676"/>
    <lineage>
        <taxon>unclassified sequences</taxon>
        <taxon>metagenomes</taxon>
        <taxon>ecological metagenomes</taxon>
    </lineage>
</organism>
<proteinExistence type="predicted"/>
<keyword evidence="1" id="KW-0472">Membrane</keyword>
<feature type="transmembrane region" description="Helical" evidence="1">
    <location>
        <begin position="399"/>
        <end position="419"/>
    </location>
</feature>
<feature type="transmembrane region" description="Helical" evidence="1">
    <location>
        <begin position="346"/>
        <end position="366"/>
    </location>
</feature>
<dbReference type="GO" id="GO:0005524">
    <property type="term" value="F:ATP binding"/>
    <property type="evidence" value="ECO:0007669"/>
    <property type="project" value="InterPro"/>
</dbReference>
<dbReference type="Pfam" id="PF05226">
    <property type="entry name" value="CHASE2"/>
    <property type="match status" value="1"/>
</dbReference>
<feature type="non-terminal residue" evidence="3">
    <location>
        <position position="579"/>
    </location>
</feature>
<keyword evidence="3" id="KW-0418">Kinase</keyword>
<reference evidence="3" key="1">
    <citation type="submission" date="2018-06" db="EMBL/GenBank/DDBJ databases">
        <authorList>
            <person name="Zhirakovskaya E."/>
        </authorList>
    </citation>
    <scope>NUCLEOTIDE SEQUENCE</scope>
</reference>
<accession>A0A3B1A7K5</accession>
<gene>
    <name evidence="3" type="ORF">MNBD_GAMMA19-1141</name>
</gene>
<protein>
    <submittedName>
        <fullName evidence="3">Serine/threonine protein kinase PrkC, regulator of stationary phase</fullName>
    </submittedName>
</protein>
<dbReference type="PROSITE" id="PS50011">
    <property type="entry name" value="PROTEIN_KINASE_DOM"/>
    <property type="match status" value="1"/>
</dbReference>
<dbReference type="AlphaFoldDB" id="A0A3B1A7K5"/>